<dbReference type="NCBIfam" id="TIGR01131">
    <property type="entry name" value="ATP_synt_6_or_A"/>
    <property type="match status" value="1"/>
</dbReference>
<evidence type="ECO:0000256" key="12">
    <source>
        <dbReference type="ARBA" id="ARBA00023310"/>
    </source>
</evidence>
<keyword evidence="10" id="KW-0406">Ion transport</keyword>
<dbReference type="Gene3D" id="1.20.120.220">
    <property type="entry name" value="ATP synthase, F0 complex, subunit A"/>
    <property type="match status" value="1"/>
</dbReference>
<name>Q6UVS7_TUPAK</name>
<geneLocation type="mitochondrion" evidence="15"/>
<comment type="subunit">
    <text evidence="4">F-type ATPases have 2 components, CF(1) - the catalytic core - and CF(0) - the membrane proton channel. CF(1) has five subunits: alpha(3), beta(3), gamma(1), delta(1), epsilon(1). CF(0) has three main subunits: a, b and c.</text>
</comment>
<evidence type="ECO:0000256" key="11">
    <source>
        <dbReference type="ARBA" id="ARBA00023136"/>
    </source>
</evidence>
<dbReference type="CDD" id="cd00310">
    <property type="entry name" value="ATP-synt_Fo_a_6"/>
    <property type="match status" value="1"/>
</dbReference>
<sequence length="269" mass="29192">MINNTIFPVYLNNIGGFSQVSSPLEQFSVTTLIPINFLGLDFSITNSAIYCLLTIGLIVGIWSIISLNGGLIVPSKYQVTTEMLYDFVSSLVHEQLGPTNAPKYVSIVFTVFLYVLVANLLGLIPFSFATTAQLVVAFSLSFSLFIGVTLIGVVKHKLHFLSFFLPSGAPIALAPLLVVIELISYIFRPISLGVRLFANLTAGHSLLAIIAGFSWTMLGVNTFFMTALATLPAVVIIAIFGLELAVSFLQAYVFAVLLCIYLKDAIELH</sequence>
<dbReference type="RefSeq" id="YP_025788.1">
    <property type="nucleotide sequence ID" value="NC_005926.1"/>
</dbReference>
<evidence type="ECO:0000256" key="7">
    <source>
        <dbReference type="ARBA" id="ARBA00022692"/>
    </source>
</evidence>
<reference evidence="15" key="2">
    <citation type="journal article" date="2004" name="Mol. Biol. Evol.">
        <title>The complete mitochondrial DNA sequence of the green alga Pseudendoclonium akinetum (Ulvophyceae) highlights distinctive evolutionary trends in the chlorophyta and suggests a sister-group relationship between the Ulvophyceae and Chlorophyceae.</title>
        <authorList>
            <person name="Pombert J.F."/>
            <person name="Otis C."/>
            <person name="Lemieux C."/>
            <person name="Turmel M."/>
        </authorList>
    </citation>
    <scope>NUCLEOTIDE SEQUENCE</scope>
    <source>
        <strain evidence="15">UTEX 1912</strain>
    </source>
</reference>
<evidence type="ECO:0000256" key="4">
    <source>
        <dbReference type="ARBA" id="ARBA00011648"/>
    </source>
</evidence>
<evidence type="ECO:0000256" key="2">
    <source>
        <dbReference type="ARBA" id="ARBA00004448"/>
    </source>
</evidence>
<feature type="transmembrane region" description="Helical" evidence="14">
    <location>
        <begin position="47"/>
        <end position="73"/>
    </location>
</feature>
<dbReference type="EMBL" id="AY359242">
    <property type="protein sequence ID" value="AAQ18747.1"/>
    <property type="molecule type" value="Genomic_DNA"/>
</dbReference>
<dbReference type="PANTHER" id="PTHR11410:SF0">
    <property type="entry name" value="ATP SYNTHASE SUBUNIT A"/>
    <property type="match status" value="1"/>
</dbReference>
<keyword evidence="12" id="KW-0066">ATP synthesis</keyword>
<keyword evidence="7 14" id="KW-0812">Transmembrane</keyword>
<keyword evidence="9 14" id="KW-1133">Transmembrane helix</keyword>
<dbReference type="InterPro" id="IPR035908">
    <property type="entry name" value="F0_ATP_A_sf"/>
</dbReference>
<evidence type="ECO:0000256" key="10">
    <source>
        <dbReference type="ARBA" id="ARBA00023065"/>
    </source>
</evidence>
<keyword evidence="6" id="KW-0138">CF(0)</keyword>
<keyword evidence="5" id="KW-0813">Transport</keyword>
<dbReference type="GO" id="GO:0045259">
    <property type="term" value="C:proton-transporting ATP synthase complex"/>
    <property type="evidence" value="ECO:0007669"/>
    <property type="project" value="UniProtKB-KW"/>
</dbReference>
<feature type="transmembrane region" description="Helical" evidence="14">
    <location>
        <begin position="134"/>
        <end position="154"/>
    </location>
</feature>
<evidence type="ECO:0000313" key="15">
    <source>
        <dbReference type="EMBL" id="AAQ18747.1"/>
    </source>
</evidence>
<dbReference type="InterPro" id="IPR023011">
    <property type="entry name" value="ATP_synth_F0_asu_AS"/>
</dbReference>
<organism evidence="15">
    <name type="scientific">Tupiella akineta</name>
    <name type="common">Green alga</name>
    <name type="synonym">Pseudendoclonium akinetum</name>
    <dbReference type="NCBI Taxonomy" id="160070"/>
    <lineage>
        <taxon>Eukaryota</taxon>
        <taxon>Viridiplantae</taxon>
        <taxon>Chlorophyta</taxon>
        <taxon>core chlorophytes</taxon>
        <taxon>Ulvophyceae</taxon>
        <taxon>OUU clade</taxon>
        <taxon>Ulotrichales</taxon>
        <taxon>Tupiellaceae</taxon>
        <taxon>Tupiella</taxon>
    </lineage>
</organism>
<proteinExistence type="inferred from homology"/>
<reference evidence="15" key="1">
    <citation type="submission" date="2003-08" db="EMBL/GenBank/DDBJ databases">
        <authorList>
            <person name="Pombert J.-F."/>
            <person name="Otis C."/>
            <person name="Lemieux C."/>
            <person name="Turmel M."/>
        </authorList>
    </citation>
    <scope>NUCLEOTIDE SEQUENCE</scope>
    <source>
        <strain evidence="15">UTEX 1912</strain>
    </source>
</reference>
<accession>Q6UVS7</accession>
<dbReference type="HAMAP" id="MF_01393">
    <property type="entry name" value="ATP_synth_a_bact"/>
    <property type="match status" value="1"/>
</dbReference>
<feature type="transmembrane region" description="Helical" evidence="14">
    <location>
        <begin position="161"/>
        <end position="187"/>
    </location>
</feature>
<comment type="similarity">
    <text evidence="3">Belongs to the ATPase A chain family.</text>
</comment>
<comment type="function">
    <text evidence="1">Mitochondrial membrane ATP synthase (F(1)F(0) ATP synthase or Complex V) produces ATP from ADP in the presence of a proton gradient across the membrane which is generated by electron transport complexes of the respiratory chain. F-type ATPases consist of two structural domains, F(1) - containing the extramembraneous catalytic core and F(0) - containing the membrane proton channel, linked together by a central stalk and a peripheral stalk. During catalysis, ATP synthesis in the catalytic domain of F(1) is coupled via a rotary mechanism of the central stalk subunits to proton translocation. Key component of the proton channel; it may play a direct role in the translocation of protons across the membrane.</text>
</comment>
<evidence type="ECO:0000256" key="13">
    <source>
        <dbReference type="RuleBase" id="RU004450"/>
    </source>
</evidence>
<evidence type="ECO:0000256" key="3">
    <source>
        <dbReference type="ARBA" id="ARBA00006810"/>
    </source>
</evidence>
<comment type="subcellular location">
    <subcellularLocation>
        <location evidence="2 13">Mitochondrion inner membrane</location>
        <topology evidence="2 13">Multi-pass membrane protein</topology>
    </subcellularLocation>
</comment>
<gene>
    <name evidence="15" type="primary">atp6</name>
</gene>
<dbReference type="InterPro" id="IPR045083">
    <property type="entry name" value="ATP_synth_F0_asu_bact/mt"/>
</dbReference>
<dbReference type="PANTHER" id="PTHR11410">
    <property type="entry name" value="ATP SYNTHASE SUBUNIT A"/>
    <property type="match status" value="1"/>
</dbReference>
<dbReference type="Pfam" id="PF00119">
    <property type="entry name" value="ATP-synt_A"/>
    <property type="match status" value="1"/>
</dbReference>
<evidence type="ECO:0000256" key="5">
    <source>
        <dbReference type="ARBA" id="ARBA00022448"/>
    </source>
</evidence>
<evidence type="ECO:0000256" key="8">
    <source>
        <dbReference type="ARBA" id="ARBA00022781"/>
    </source>
</evidence>
<evidence type="ECO:0000256" key="14">
    <source>
        <dbReference type="SAM" id="Phobius"/>
    </source>
</evidence>
<dbReference type="SUPFAM" id="SSF81336">
    <property type="entry name" value="F1F0 ATP synthase subunit A"/>
    <property type="match status" value="1"/>
</dbReference>
<dbReference type="PROSITE" id="PS00449">
    <property type="entry name" value="ATPASE_A"/>
    <property type="match status" value="1"/>
</dbReference>
<dbReference type="PRINTS" id="PR00123">
    <property type="entry name" value="ATPASEA"/>
</dbReference>
<keyword evidence="8" id="KW-0375">Hydrogen ion transport</keyword>
<evidence type="ECO:0000256" key="6">
    <source>
        <dbReference type="ARBA" id="ARBA00022547"/>
    </source>
</evidence>
<dbReference type="NCBIfam" id="NF004482">
    <property type="entry name" value="PRK05815.2-4"/>
    <property type="match status" value="1"/>
</dbReference>
<dbReference type="FunFam" id="1.20.120.220:FF:000003">
    <property type="entry name" value="ATP synthase subunit a"/>
    <property type="match status" value="1"/>
</dbReference>
<dbReference type="GO" id="GO:0005743">
    <property type="term" value="C:mitochondrial inner membrane"/>
    <property type="evidence" value="ECO:0007669"/>
    <property type="project" value="UniProtKB-SubCell"/>
</dbReference>
<evidence type="ECO:0000256" key="1">
    <source>
        <dbReference type="ARBA" id="ARBA00002070"/>
    </source>
</evidence>
<dbReference type="AlphaFoldDB" id="Q6UVS7"/>
<feature type="transmembrane region" description="Helical" evidence="14">
    <location>
        <begin position="104"/>
        <end position="128"/>
    </location>
</feature>
<feature type="transmembrane region" description="Helical" evidence="14">
    <location>
        <begin position="193"/>
        <end position="215"/>
    </location>
</feature>
<keyword evidence="11 14" id="KW-0472">Membrane</keyword>
<protein>
    <recommendedName>
        <fullName evidence="13">ATP synthase subunit a</fullName>
    </recommendedName>
</protein>
<evidence type="ECO:0000256" key="9">
    <source>
        <dbReference type="ARBA" id="ARBA00022989"/>
    </source>
</evidence>
<dbReference type="GO" id="GO:0046933">
    <property type="term" value="F:proton-transporting ATP synthase activity, rotational mechanism"/>
    <property type="evidence" value="ECO:0007669"/>
    <property type="project" value="TreeGrafter"/>
</dbReference>
<dbReference type="GeneID" id="2847058"/>
<keyword evidence="15" id="KW-0496">Mitochondrion</keyword>
<dbReference type="InterPro" id="IPR000568">
    <property type="entry name" value="ATP_synth_F0_asu"/>
</dbReference>